<organism evidence="2 3">
    <name type="scientific">Brevibacterium otitidis</name>
    <dbReference type="NCBI Taxonomy" id="53364"/>
    <lineage>
        <taxon>Bacteria</taxon>
        <taxon>Bacillati</taxon>
        <taxon>Actinomycetota</taxon>
        <taxon>Actinomycetes</taxon>
        <taxon>Micrococcales</taxon>
        <taxon>Brevibacteriaceae</taxon>
        <taxon>Brevibacterium</taxon>
    </lineage>
</organism>
<feature type="domain" description="Methyltransferase" evidence="1">
    <location>
        <begin position="5"/>
        <end position="54"/>
    </location>
</feature>
<dbReference type="GO" id="GO:0008168">
    <property type="term" value="F:methyltransferase activity"/>
    <property type="evidence" value="ECO:0007669"/>
    <property type="project" value="UniProtKB-KW"/>
</dbReference>
<dbReference type="EMBL" id="JBHMAU010000068">
    <property type="protein sequence ID" value="MFB9776949.1"/>
    <property type="molecule type" value="Genomic_DNA"/>
</dbReference>
<keyword evidence="3" id="KW-1185">Reference proteome</keyword>
<keyword evidence="2" id="KW-0808">Transferase</keyword>
<evidence type="ECO:0000259" key="1">
    <source>
        <dbReference type="Pfam" id="PF13649"/>
    </source>
</evidence>
<evidence type="ECO:0000313" key="2">
    <source>
        <dbReference type="EMBL" id="MFB9776949.1"/>
    </source>
</evidence>
<name>A0ABV5X3N9_9MICO</name>
<gene>
    <name evidence="2" type="ORF">ACFFN1_11165</name>
</gene>
<dbReference type="SUPFAM" id="SSF53335">
    <property type="entry name" value="S-adenosyl-L-methionine-dependent methyltransferases"/>
    <property type="match status" value="1"/>
</dbReference>
<dbReference type="Pfam" id="PF13649">
    <property type="entry name" value="Methyltransf_25"/>
    <property type="match status" value="1"/>
</dbReference>
<keyword evidence="2" id="KW-0489">Methyltransferase</keyword>
<accession>A0ABV5X3N9</accession>
<dbReference type="Gene3D" id="3.40.50.150">
    <property type="entry name" value="Vaccinia Virus protein VP39"/>
    <property type="match status" value="1"/>
</dbReference>
<sequence>MSHLGTDTIGLKRQGAGRVVGVDLSGESLRRARELAAECGADIEYVESNVYDARAAVDARAGSHLVTGALRLQAAVVE</sequence>
<dbReference type="EC" id="2.1.-.-" evidence="2"/>
<proteinExistence type="predicted"/>
<dbReference type="InterPro" id="IPR041698">
    <property type="entry name" value="Methyltransf_25"/>
</dbReference>
<dbReference type="InterPro" id="IPR029063">
    <property type="entry name" value="SAM-dependent_MTases_sf"/>
</dbReference>
<reference evidence="2 3" key="1">
    <citation type="submission" date="2024-09" db="EMBL/GenBank/DDBJ databases">
        <authorList>
            <person name="Sun Q."/>
            <person name="Mori K."/>
        </authorList>
    </citation>
    <scope>NUCLEOTIDE SEQUENCE [LARGE SCALE GENOMIC DNA]</scope>
    <source>
        <strain evidence="2 3">JCM 11683</strain>
    </source>
</reference>
<protein>
    <submittedName>
        <fullName evidence="2">Class I SAM-dependent methyltransferase</fullName>
        <ecNumber evidence="2">2.1.-.-</ecNumber>
    </submittedName>
</protein>
<dbReference type="Proteomes" id="UP001589707">
    <property type="component" value="Unassembled WGS sequence"/>
</dbReference>
<dbReference type="RefSeq" id="WP_376840811.1">
    <property type="nucleotide sequence ID" value="NZ_JBHMAU010000068.1"/>
</dbReference>
<comment type="caution">
    <text evidence="2">The sequence shown here is derived from an EMBL/GenBank/DDBJ whole genome shotgun (WGS) entry which is preliminary data.</text>
</comment>
<evidence type="ECO:0000313" key="3">
    <source>
        <dbReference type="Proteomes" id="UP001589707"/>
    </source>
</evidence>
<dbReference type="GO" id="GO:0032259">
    <property type="term" value="P:methylation"/>
    <property type="evidence" value="ECO:0007669"/>
    <property type="project" value="UniProtKB-KW"/>
</dbReference>